<keyword evidence="2" id="KW-1185">Reference proteome</keyword>
<dbReference type="AlphaFoldDB" id="A0A9P6GYL7"/>
<reference evidence="1 2" key="1">
    <citation type="journal article" date="2020" name="Genome Biol. Evol.">
        <title>Comparative genomics of strictly vertically transmitted, feminizing microsporidia endosymbionts of amphipod crustaceans.</title>
        <authorList>
            <person name="Cormier A."/>
            <person name="Chebbi M.A."/>
            <person name="Giraud I."/>
            <person name="Wattier R."/>
            <person name="Teixeira M."/>
            <person name="Gilbert C."/>
            <person name="Rigaud T."/>
            <person name="Cordaux R."/>
        </authorList>
    </citation>
    <scope>NUCLEOTIDE SEQUENCE [LARGE SCALE GENOMIC DNA]</scope>
    <source>
        <strain evidence="1 2">Ou3-Ou53</strain>
    </source>
</reference>
<name>A0A9P6GYL7_9MICR</name>
<protein>
    <submittedName>
        <fullName evidence="1">Uncharacterized protein</fullName>
    </submittedName>
</protein>
<organism evidence="1 2">
    <name type="scientific">Nosema granulosis</name>
    <dbReference type="NCBI Taxonomy" id="83296"/>
    <lineage>
        <taxon>Eukaryota</taxon>
        <taxon>Fungi</taxon>
        <taxon>Fungi incertae sedis</taxon>
        <taxon>Microsporidia</taxon>
        <taxon>Nosematidae</taxon>
        <taxon>Nosema</taxon>
    </lineage>
</organism>
<sequence length="103" mass="12175">MSIFKAEMKRRCQAWFLHGPQEITKYSYRRKSSWKWLLISNSLLAISSQNIIRYFELCGISKLDSEHLNADLLNNKLKTILTVEENELNLVQDVHIENSNENY</sequence>
<accession>A0A9P6GYL7</accession>
<dbReference type="Proteomes" id="UP000740883">
    <property type="component" value="Unassembled WGS sequence"/>
</dbReference>
<dbReference type="EMBL" id="SBJO01000083">
    <property type="protein sequence ID" value="KAF9763293.1"/>
    <property type="molecule type" value="Genomic_DNA"/>
</dbReference>
<proteinExistence type="predicted"/>
<evidence type="ECO:0000313" key="1">
    <source>
        <dbReference type="EMBL" id="KAF9763293.1"/>
    </source>
</evidence>
<evidence type="ECO:0000313" key="2">
    <source>
        <dbReference type="Proteomes" id="UP000740883"/>
    </source>
</evidence>
<gene>
    <name evidence="1" type="ORF">NGRA_1365</name>
</gene>
<comment type="caution">
    <text evidence="1">The sequence shown here is derived from an EMBL/GenBank/DDBJ whole genome shotgun (WGS) entry which is preliminary data.</text>
</comment>